<dbReference type="SUPFAM" id="SSF46785">
    <property type="entry name" value="Winged helix' DNA-binding domain"/>
    <property type="match status" value="1"/>
</dbReference>
<dbReference type="InterPro" id="IPR036388">
    <property type="entry name" value="WH-like_DNA-bd_sf"/>
</dbReference>
<sequence length="261" mass="29970">MYTYLKNYTHFSTKEELDAATNLHIAKNYNHLNSTDRTVLDTIRRYSVKYGSAHLKAETIGKAIKKSESTVRRAIRKLEKLSIIERIPYVRPVLSGLGANVYSILPINEQAEMNTPSKAEEANDGKNQANNSADEPLFIKSNNKDLKETYPAEKMPLTLFERMKSILSSTIGDVALARKLFGIHRYHSLKLLMFSIYSDKEELFDELALRALHITVQKTKQKTIHNMAGYYSGVLNKLIDETLFSDTFHFYDKPADQFFYK</sequence>
<dbReference type="Proteomes" id="UP000318937">
    <property type="component" value="Unassembled WGS sequence"/>
</dbReference>
<evidence type="ECO:0000313" key="2">
    <source>
        <dbReference type="EMBL" id="TQR18479.1"/>
    </source>
</evidence>
<accession>A0A544TM21</accession>
<gene>
    <name evidence="2" type="ORF">FG383_01085</name>
</gene>
<evidence type="ECO:0000256" key="1">
    <source>
        <dbReference type="SAM" id="MobiDB-lite"/>
    </source>
</evidence>
<proteinExistence type="predicted"/>
<dbReference type="EMBL" id="VDGG01000002">
    <property type="protein sequence ID" value="TQR18479.1"/>
    <property type="molecule type" value="Genomic_DNA"/>
</dbReference>
<dbReference type="AlphaFoldDB" id="A0A544TM21"/>
<keyword evidence="3" id="KW-1185">Reference proteome</keyword>
<comment type="caution">
    <text evidence="2">The sequence shown here is derived from an EMBL/GenBank/DDBJ whole genome shotgun (WGS) entry which is preliminary data.</text>
</comment>
<dbReference type="OrthoDB" id="2708249at2"/>
<feature type="region of interest" description="Disordered" evidence="1">
    <location>
        <begin position="114"/>
        <end position="135"/>
    </location>
</feature>
<evidence type="ECO:0000313" key="3">
    <source>
        <dbReference type="Proteomes" id="UP000318937"/>
    </source>
</evidence>
<reference evidence="2 3" key="1">
    <citation type="submission" date="2019-05" db="EMBL/GenBank/DDBJ databases">
        <title>Psychrobacillus vulpis sp. nov., a new species isolated from feces of a red fox that inhabits in The Tablas de Daimiel Natural Park, Albacete, Spain.</title>
        <authorList>
            <person name="Rodriguez M."/>
            <person name="Reina J.C."/>
            <person name="Bejar V."/>
            <person name="Llamas I."/>
        </authorList>
    </citation>
    <scope>NUCLEOTIDE SEQUENCE [LARGE SCALE GENOMIC DNA]</scope>
    <source>
        <strain evidence="2 3">NHI-2</strain>
    </source>
</reference>
<dbReference type="InterPro" id="IPR036390">
    <property type="entry name" value="WH_DNA-bd_sf"/>
</dbReference>
<organism evidence="2 3">
    <name type="scientific">Psychrobacillus soli</name>
    <dbReference type="NCBI Taxonomy" id="1543965"/>
    <lineage>
        <taxon>Bacteria</taxon>
        <taxon>Bacillati</taxon>
        <taxon>Bacillota</taxon>
        <taxon>Bacilli</taxon>
        <taxon>Bacillales</taxon>
        <taxon>Bacillaceae</taxon>
        <taxon>Psychrobacillus</taxon>
    </lineage>
</organism>
<protein>
    <submittedName>
        <fullName evidence="2">Helix-turn-helix domain-containing protein</fullName>
    </submittedName>
</protein>
<dbReference type="RefSeq" id="WP_142605003.1">
    <property type="nucleotide sequence ID" value="NZ_VDGG01000002.1"/>
</dbReference>
<name>A0A544TM21_9BACI</name>
<dbReference type="Gene3D" id="1.10.10.10">
    <property type="entry name" value="Winged helix-like DNA-binding domain superfamily/Winged helix DNA-binding domain"/>
    <property type="match status" value="1"/>
</dbReference>
<dbReference type="Pfam" id="PF13730">
    <property type="entry name" value="HTH_36"/>
    <property type="match status" value="1"/>
</dbReference>